<evidence type="ECO:0000256" key="1">
    <source>
        <dbReference type="ARBA" id="ARBA00023002"/>
    </source>
</evidence>
<accession>A6WBT8</accession>
<dbReference type="AlphaFoldDB" id="A6WBT8"/>
<dbReference type="eggNOG" id="COG0654">
    <property type="taxonomic scope" value="Bacteria"/>
</dbReference>
<dbReference type="PANTHER" id="PTHR43476">
    <property type="entry name" value="3-(3-HYDROXY-PHENYL)PROPIONATE/3-HYDROXYCINNAMIC ACID HYDROXYLASE"/>
    <property type="match status" value="1"/>
</dbReference>
<evidence type="ECO:0000313" key="4">
    <source>
        <dbReference type="EMBL" id="ABS04277.1"/>
    </source>
</evidence>
<dbReference type="STRING" id="266940.Krad_2807"/>
<dbReference type="Gene3D" id="3.50.50.60">
    <property type="entry name" value="FAD/NAD(P)-binding domain"/>
    <property type="match status" value="1"/>
</dbReference>
<reference evidence="5" key="1">
    <citation type="journal article" date="2008" name="PLoS ONE">
        <title>Survival in nuclear waste, extreme resistance, and potential applications gleaned from the genome sequence of Kineococcus radiotolerans SRS30216.</title>
        <authorList>
            <person name="Bagwell C.E."/>
            <person name="Bhat S."/>
            <person name="Hawkins G.M."/>
            <person name="Smith B.W."/>
            <person name="Biswas T."/>
            <person name="Hoover T.R."/>
            <person name="Saunders E."/>
            <person name="Han C.S."/>
            <person name="Tsodikov O.V."/>
            <person name="Shimkets L.J."/>
        </authorList>
    </citation>
    <scope>NUCLEOTIDE SEQUENCE [LARGE SCALE GENOMIC DNA]</scope>
    <source>
        <strain evidence="5">ATCC BAA-149 / DSM 14245 / SRS30216</strain>
    </source>
</reference>
<dbReference type="HOGENOM" id="CLU_009665_20_0_11"/>
<dbReference type="GO" id="GO:0071949">
    <property type="term" value="F:FAD binding"/>
    <property type="evidence" value="ECO:0007669"/>
    <property type="project" value="InterPro"/>
</dbReference>
<dbReference type="PRINTS" id="PR00420">
    <property type="entry name" value="RNGMNOXGNASE"/>
</dbReference>
<dbReference type="SUPFAM" id="SSF51905">
    <property type="entry name" value="FAD/NAD(P)-binding domain"/>
    <property type="match status" value="1"/>
</dbReference>
<dbReference type="Pfam" id="PF01494">
    <property type="entry name" value="FAD_binding_3"/>
    <property type="match status" value="1"/>
</dbReference>
<feature type="domain" description="FAD-binding" evidence="3">
    <location>
        <begin position="3"/>
        <end position="323"/>
    </location>
</feature>
<keyword evidence="1" id="KW-0560">Oxidoreductase</keyword>
<feature type="compositionally biased region" description="Pro residues" evidence="2">
    <location>
        <begin position="407"/>
        <end position="417"/>
    </location>
</feature>
<dbReference type="InterPro" id="IPR036188">
    <property type="entry name" value="FAD/NAD-bd_sf"/>
</dbReference>
<feature type="region of interest" description="Disordered" evidence="2">
    <location>
        <begin position="395"/>
        <end position="417"/>
    </location>
</feature>
<dbReference type="Proteomes" id="UP000001116">
    <property type="component" value="Chromosome"/>
</dbReference>
<keyword evidence="5" id="KW-1185">Reference proteome</keyword>
<organism evidence="4 5">
    <name type="scientific">Kineococcus radiotolerans (strain ATCC BAA-149 / DSM 14245 / SRS30216)</name>
    <dbReference type="NCBI Taxonomy" id="266940"/>
    <lineage>
        <taxon>Bacteria</taxon>
        <taxon>Bacillati</taxon>
        <taxon>Actinomycetota</taxon>
        <taxon>Actinomycetes</taxon>
        <taxon>Kineosporiales</taxon>
        <taxon>Kineosporiaceae</taxon>
        <taxon>Kineococcus</taxon>
    </lineage>
</organism>
<dbReference type="Gene3D" id="3.30.70.2450">
    <property type="match status" value="1"/>
</dbReference>
<gene>
    <name evidence="4" type="ordered locus">Krad_2807</name>
</gene>
<evidence type="ECO:0000259" key="3">
    <source>
        <dbReference type="Pfam" id="PF01494"/>
    </source>
</evidence>
<dbReference type="RefSeq" id="WP_012087482.1">
    <property type="nucleotide sequence ID" value="NC_009664.2"/>
</dbReference>
<protein>
    <submittedName>
        <fullName evidence="4">Monooxygenase FAD-binding</fullName>
    </submittedName>
</protein>
<dbReference type="OrthoDB" id="4246007at2"/>
<keyword evidence="4" id="KW-0503">Monooxygenase</keyword>
<feature type="compositionally biased region" description="Low complexity" evidence="2">
    <location>
        <begin position="395"/>
        <end position="406"/>
    </location>
</feature>
<name>A6WBT8_KINRD</name>
<dbReference type="KEGG" id="kra:Krad_2807"/>
<dbReference type="GO" id="GO:0019622">
    <property type="term" value="P:3-(3-hydroxy)phenylpropionate catabolic process"/>
    <property type="evidence" value="ECO:0007669"/>
    <property type="project" value="TreeGrafter"/>
</dbReference>
<dbReference type="GO" id="GO:0008688">
    <property type="term" value="F:3-(3-hydroxyphenyl)propionate hydroxylase activity"/>
    <property type="evidence" value="ECO:0007669"/>
    <property type="project" value="TreeGrafter"/>
</dbReference>
<dbReference type="PANTHER" id="PTHR43476:SF3">
    <property type="entry name" value="FAD-BINDING MONOOXYGENASE"/>
    <property type="match status" value="1"/>
</dbReference>
<sequence>MPDCEVLVVGGGPTGLFLGALLARDGVDVAVLERRSGPSTHSRAIGLHPPALEALEELDVREAVVAAGVRVHTGQARSRGRLLGSLTFERAWPQNPFVLTLPQQRTEAVLEQRLADLAPGALRRDREVLEVHDAGLGPVRVLVRPTAPAGAEPETWTARVVVVAGGAHGRTRELTGITGRVRAYPDTYLMGDFADATSDPGTAAIHLEPAGVVESFPLPGGVRRWVVHTGWVPAPASAPRLAELVAERTGAVLDVASNSMVSAFAVRRRIAERMVRGRRVVLGDAAHEISPIGGQGMTLGWLDAGELAPLLVRELRRGAGRELDGVPELVAFQRRRLAASRRAAWQAGANTRLGRPVPAGVRGARNGLLRAVLATPARHGLAGAFSMRWAGAGQQPRRAGAARSRVPVPPAPAAGRR</sequence>
<evidence type="ECO:0000313" key="5">
    <source>
        <dbReference type="Proteomes" id="UP000001116"/>
    </source>
</evidence>
<evidence type="ECO:0000256" key="2">
    <source>
        <dbReference type="SAM" id="MobiDB-lite"/>
    </source>
</evidence>
<proteinExistence type="predicted"/>
<dbReference type="InterPro" id="IPR002938">
    <property type="entry name" value="FAD-bd"/>
</dbReference>
<dbReference type="InterPro" id="IPR050631">
    <property type="entry name" value="PheA/TfdB_FAD_monoxygenase"/>
</dbReference>
<dbReference type="EMBL" id="CP000750">
    <property type="protein sequence ID" value="ABS04277.1"/>
    <property type="molecule type" value="Genomic_DNA"/>
</dbReference>